<evidence type="ECO:0000313" key="3">
    <source>
        <dbReference type="Proteomes" id="UP000011740"/>
    </source>
</evidence>
<proteinExistence type="predicted"/>
<gene>
    <name evidence="2" type="ORF">H340_11920</name>
</gene>
<feature type="compositionally biased region" description="Basic and acidic residues" evidence="1">
    <location>
        <begin position="121"/>
        <end position="136"/>
    </location>
</feature>
<name>M3B2X2_STRM1</name>
<dbReference type="EMBL" id="AORZ01000029">
    <property type="protein sequence ID" value="EMF00308.1"/>
    <property type="molecule type" value="Genomic_DNA"/>
</dbReference>
<feature type="compositionally biased region" description="Low complexity" evidence="1">
    <location>
        <begin position="14"/>
        <end position="40"/>
    </location>
</feature>
<evidence type="ECO:0008006" key="4">
    <source>
        <dbReference type="Google" id="ProtNLM"/>
    </source>
</evidence>
<protein>
    <recommendedName>
        <fullName evidence="4">DUF3558 domain-containing protein</fullName>
    </recommendedName>
</protein>
<feature type="region of interest" description="Disordered" evidence="1">
    <location>
        <begin position="117"/>
        <end position="140"/>
    </location>
</feature>
<reference evidence="2 3" key="1">
    <citation type="journal article" date="2013" name="Genome Announc.">
        <title>Whole-Genome Shotgun Assembly and Analysis of the Genome of Streptomyces mobaraensis DSM 40847, a Strain for Industrial Production of Microbial Transglutaminase.</title>
        <authorList>
            <person name="Yang H."/>
            <person name="He T."/>
            <person name="Wu W."/>
            <person name="Zhu W."/>
            <person name="Lu B."/>
            <person name="Sun W."/>
        </authorList>
    </citation>
    <scope>NUCLEOTIDE SEQUENCE [LARGE SCALE GENOMIC DNA]</scope>
    <source>
        <strain evidence="2 3">DSM 40847</strain>
    </source>
</reference>
<sequence>MLVAGCSDSDGGKKSSSSNSATPSASAPAKSSATPPATAGKYAKVPDLCKAISAKTVEKLVPKAKDKNGQQLTGSCFWNGLDSEDTDNQQFRSVNLHMMALSGDPNQSSADRRAQIYADGQVKKATTEDDPKDVKTTKTSGIGDWATTVTTTTKKQDVEFSNVTVVARTANVVVALKYSGAGYEGAKSPSAADLTKDAQAAAKEAVASVPAANKK</sequence>
<comment type="caution">
    <text evidence="2">The sequence shown here is derived from an EMBL/GenBank/DDBJ whole genome shotgun (WGS) entry which is preliminary data.</text>
</comment>
<dbReference type="PATRIC" id="fig|1223523.3.peg.2437"/>
<dbReference type="AlphaFoldDB" id="M3B2X2"/>
<dbReference type="Proteomes" id="UP000011740">
    <property type="component" value="Unassembled WGS sequence"/>
</dbReference>
<dbReference type="eggNOG" id="ENOG5033MFY">
    <property type="taxonomic scope" value="Bacteria"/>
</dbReference>
<accession>M3B2X2</accession>
<dbReference type="STRING" id="1223523.H340_11920"/>
<evidence type="ECO:0000256" key="1">
    <source>
        <dbReference type="SAM" id="MobiDB-lite"/>
    </source>
</evidence>
<organism evidence="2 3">
    <name type="scientific">Streptomyces mobaraensis (strain ATCC 29032 / DSM 40847 / JCM 4168 / NBRC 13819 / NCIMB 11159 / IPCR 16-22)</name>
    <dbReference type="NCBI Taxonomy" id="1223523"/>
    <lineage>
        <taxon>Bacteria</taxon>
        <taxon>Bacillati</taxon>
        <taxon>Actinomycetota</taxon>
        <taxon>Actinomycetes</taxon>
        <taxon>Kitasatosporales</taxon>
        <taxon>Streptomycetaceae</taxon>
        <taxon>Streptomyces</taxon>
    </lineage>
</organism>
<feature type="region of interest" description="Disordered" evidence="1">
    <location>
        <begin position="1"/>
        <end position="40"/>
    </location>
</feature>
<evidence type="ECO:0000313" key="2">
    <source>
        <dbReference type="EMBL" id="EMF00308.1"/>
    </source>
</evidence>